<reference evidence="3" key="1">
    <citation type="submission" date="2017-02" db="UniProtKB">
        <authorList>
            <consortium name="WormBaseParasite"/>
        </authorList>
    </citation>
    <scope>IDENTIFICATION</scope>
</reference>
<dbReference type="AlphaFoldDB" id="A0A0M3I099"/>
<proteinExistence type="predicted"/>
<name>A0A0M3I099_ASCLU</name>
<evidence type="ECO:0000313" key="3">
    <source>
        <dbReference type="WBParaSite" id="ALUE_0000951701-mRNA-1"/>
    </source>
</evidence>
<dbReference type="WBParaSite" id="ALUE_0000951701-mRNA-1">
    <property type="protein sequence ID" value="ALUE_0000951701-mRNA-1"/>
    <property type="gene ID" value="ALUE_0000951701"/>
</dbReference>
<sequence length="69" mass="7486">MLFTRSVFLWHWCSGMASVKVLSNCQQVDEALTITTTCIASRARMQTQFPVADNDTAAPPACLAGFSST</sequence>
<accession>A0A0M3I099</accession>
<keyword evidence="2" id="KW-1185">Reference proteome</keyword>
<protein>
    <submittedName>
        <fullName evidence="3">Secreted protein</fullName>
    </submittedName>
</protein>
<evidence type="ECO:0000313" key="2">
    <source>
        <dbReference type="Proteomes" id="UP000036681"/>
    </source>
</evidence>
<feature type="chain" id="PRO_5005656745" evidence="1">
    <location>
        <begin position="18"/>
        <end position="69"/>
    </location>
</feature>
<keyword evidence="1" id="KW-0732">Signal</keyword>
<organism evidence="2 3">
    <name type="scientific">Ascaris lumbricoides</name>
    <name type="common">Giant roundworm</name>
    <dbReference type="NCBI Taxonomy" id="6252"/>
    <lineage>
        <taxon>Eukaryota</taxon>
        <taxon>Metazoa</taxon>
        <taxon>Ecdysozoa</taxon>
        <taxon>Nematoda</taxon>
        <taxon>Chromadorea</taxon>
        <taxon>Rhabditida</taxon>
        <taxon>Spirurina</taxon>
        <taxon>Ascaridomorpha</taxon>
        <taxon>Ascaridoidea</taxon>
        <taxon>Ascarididae</taxon>
        <taxon>Ascaris</taxon>
    </lineage>
</organism>
<evidence type="ECO:0000256" key="1">
    <source>
        <dbReference type="SAM" id="SignalP"/>
    </source>
</evidence>
<dbReference type="Proteomes" id="UP000036681">
    <property type="component" value="Unplaced"/>
</dbReference>
<feature type="signal peptide" evidence="1">
    <location>
        <begin position="1"/>
        <end position="17"/>
    </location>
</feature>